<dbReference type="EMBL" id="JAYWIO010000006">
    <property type="protein sequence ID" value="KAK7255538.1"/>
    <property type="molecule type" value="Genomic_DNA"/>
</dbReference>
<dbReference type="PANTHER" id="PTHR33697">
    <property type="entry name" value="T17B22.17 PROTEIN-RELATED"/>
    <property type="match status" value="1"/>
</dbReference>
<feature type="region of interest" description="Disordered" evidence="1">
    <location>
        <begin position="129"/>
        <end position="218"/>
    </location>
</feature>
<dbReference type="Pfam" id="PF00855">
    <property type="entry name" value="PWWP"/>
    <property type="match status" value="1"/>
</dbReference>
<feature type="compositionally biased region" description="Acidic residues" evidence="1">
    <location>
        <begin position="157"/>
        <end position="167"/>
    </location>
</feature>
<keyword evidence="4" id="KW-1185">Reference proteome</keyword>
<sequence length="781" mass="83976">MGSSGESNSIDATVGGLVWVRRRNGSWWPGRIMGMDELSESCLVSPRSGTPVKLLGREDASVDWYNLEKSKRVKAFRCGEYDECIEKAKASAASSNKKAVKYARREDAILHALELESALLDKDPLNLCSGSDKSGSEHGGSDGELPVMSNSGHGNEDATDDANDSEDNSNSAPELSQSGISFEEPNRNGSLKVQSLQGRRRRTPNDSEDDGTEGVKRMRGLEDLGIGVVSKGKVQVNGTGTTEIAQHINASLSNSTTGNCLSNGISVNGGKGCSSSTMKRKRSQVANVHEFLKRKNRRRPLTKVLESTAMVSVPVICDQIPSTSNSPPCEIPDGKISGLDSNDSKKSFPLATHNSDSTELACENGTSLNVHDHDSDPSQISHKVMENGSSGMSGLVGRDSSHKLFDVPFVGVLGEEKHTPGFSPVLTGSSHKPEISALGQQACPGGQSEALLLRNGGQNESGCTSSAVGYNIISNGAEKDSSKWQSKGKRNLRHTSKNRKQVLRNHVDMNHESSAYLAGIENSNGFTQGTIQKVDRSSMSAPDASYSCNFQVKCKPVAKGQLDGFRDLSKHIRGTTAEAKLLPDGSLSPQRSLPYRHSRFAANSRYLMVDTPGRNYCSDDSLYDIKLEVKSSYRPQHVPLVSLVSKVNGKAFIGHPLTVEALDDGHCDKVLSGIECDLEVGDICCVAKPNSITGRVASKNSSRISRRKSSKAKKAGLLNKKIRKLSSLTGQRRAEERKAAVDKLKGPVVACIPLNVVFSRIHEAVSGQARLTHRALPTSNP</sequence>
<dbReference type="InterPro" id="IPR044679">
    <property type="entry name" value="PWWP2-like"/>
</dbReference>
<evidence type="ECO:0000256" key="1">
    <source>
        <dbReference type="SAM" id="MobiDB-lite"/>
    </source>
</evidence>
<dbReference type="PANTHER" id="PTHR33697:SF1">
    <property type="entry name" value="TUDOR_PWWP_MBT SUPERFAMILY PROTEIN"/>
    <property type="match status" value="1"/>
</dbReference>
<proteinExistence type="predicted"/>
<dbReference type="Proteomes" id="UP001372338">
    <property type="component" value="Unassembled WGS sequence"/>
</dbReference>
<dbReference type="AlphaFoldDB" id="A0AAN9EE33"/>
<feature type="region of interest" description="Disordered" evidence="1">
    <location>
        <begin position="479"/>
        <end position="499"/>
    </location>
</feature>
<evidence type="ECO:0000313" key="4">
    <source>
        <dbReference type="Proteomes" id="UP001372338"/>
    </source>
</evidence>
<dbReference type="PROSITE" id="PS50812">
    <property type="entry name" value="PWWP"/>
    <property type="match status" value="1"/>
</dbReference>
<dbReference type="CDD" id="cd05162">
    <property type="entry name" value="PWWP"/>
    <property type="match status" value="1"/>
</dbReference>
<dbReference type="SUPFAM" id="SSF63748">
    <property type="entry name" value="Tudor/PWWP/MBT"/>
    <property type="match status" value="1"/>
</dbReference>
<feature type="domain" description="PWWP" evidence="2">
    <location>
        <begin position="14"/>
        <end position="69"/>
    </location>
</feature>
<evidence type="ECO:0000259" key="2">
    <source>
        <dbReference type="PROSITE" id="PS50812"/>
    </source>
</evidence>
<name>A0AAN9EE33_CROPI</name>
<dbReference type="InterPro" id="IPR000313">
    <property type="entry name" value="PWWP_dom"/>
</dbReference>
<protein>
    <recommendedName>
        <fullName evidence="2">PWWP domain-containing protein</fullName>
    </recommendedName>
</protein>
<comment type="caution">
    <text evidence="3">The sequence shown here is derived from an EMBL/GenBank/DDBJ whole genome shotgun (WGS) entry which is preliminary data.</text>
</comment>
<reference evidence="3 4" key="1">
    <citation type="submission" date="2024-01" db="EMBL/GenBank/DDBJ databases">
        <title>The genomes of 5 underutilized Papilionoideae crops provide insights into root nodulation and disease resistanc.</title>
        <authorList>
            <person name="Yuan L."/>
        </authorList>
    </citation>
    <scope>NUCLEOTIDE SEQUENCE [LARGE SCALE GENOMIC DNA]</scope>
    <source>
        <strain evidence="3">ZHUSHIDOU_FW_LH</strain>
        <tissue evidence="3">Leaf</tissue>
    </source>
</reference>
<organism evidence="3 4">
    <name type="scientific">Crotalaria pallida</name>
    <name type="common">Smooth rattlebox</name>
    <name type="synonym">Crotalaria striata</name>
    <dbReference type="NCBI Taxonomy" id="3830"/>
    <lineage>
        <taxon>Eukaryota</taxon>
        <taxon>Viridiplantae</taxon>
        <taxon>Streptophyta</taxon>
        <taxon>Embryophyta</taxon>
        <taxon>Tracheophyta</taxon>
        <taxon>Spermatophyta</taxon>
        <taxon>Magnoliopsida</taxon>
        <taxon>eudicotyledons</taxon>
        <taxon>Gunneridae</taxon>
        <taxon>Pentapetalae</taxon>
        <taxon>rosids</taxon>
        <taxon>fabids</taxon>
        <taxon>Fabales</taxon>
        <taxon>Fabaceae</taxon>
        <taxon>Papilionoideae</taxon>
        <taxon>50 kb inversion clade</taxon>
        <taxon>genistoids sensu lato</taxon>
        <taxon>core genistoids</taxon>
        <taxon>Crotalarieae</taxon>
        <taxon>Crotalaria</taxon>
    </lineage>
</organism>
<feature type="compositionally biased region" description="Polar residues" evidence="1">
    <location>
        <begin position="187"/>
        <end position="197"/>
    </location>
</feature>
<feature type="compositionally biased region" description="Basic residues" evidence="1">
    <location>
        <begin position="486"/>
        <end position="499"/>
    </location>
</feature>
<accession>A0AAN9EE33</accession>
<gene>
    <name evidence="3" type="ORF">RIF29_28951</name>
</gene>
<dbReference type="Gene3D" id="2.30.30.140">
    <property type="match status" value="1"/>
</dbReference>
<evidence type="ECO:0000313" key="3">
    <source>
        <dbReference type="EMBL" id="KAK7255538.1"/>
    </source>
</evidence>